<reference evidence="1" key="1">
    <citation type="journal article" date="2021" name="Nat. Commun.">
        <title>Genetic determinants of endophytism in the Arabidopsis root mycobiome.</title>
        <authorList>
            <person name="Mesny F."/>
            <person name="Miyauchi S."/>
            <person name="Thiergart T."/>
            <person name="Pickel B."/>
            <person name="Atanasova L."/>
            <person name="Karlsson M."/>
            <person name="Huettel B."/>
            <person name="Barry K.W."/>
            <person name="Haridas S."/>
            <person name="Chen C."/>
            <person name="Bauer D."/>
            <person name="Andreopoulos W."/>
            <person name="Pangilinan J."/>
            <person name="LaButti K."/>
            <person name="Riley R."/>
            <person name="Lipzen A."/>
            <person name="Clum A."/>
            <person name="Drula E."/>
            <person name="Henrissat B."/>
            <person name="Kohler A."/>
            <person name="Grigoriev I.V."/>
            <person name="Martin F.M."/>
            <person name="Hacquard S."/>
        </authorList>
    </citation>
    <scope>NUCLEOTIDE SEQUENCE</scope>
    <source>
        <strain evidence="1">MPI-CAGE-AT-0021</strain>
    </source>
</reference>
<dbReference type="AlphaFoldDB" id="A0A9P9D0F4"/>
<keyword evidence="2" id="KW-1185">Reference proteome</keyword>
<gene>
    <name evidence="1" type="ORF">B0J13DRAFT_293036</name>
</gene>
<protein>
    <submittedName>
        <fullName evidence="1">Uncharacterized protein</fullName>
    </submittedName>
</protein>
<dbReference type="OrthoDB" id="5095908at2759"/>
<organism evidence="1 2">
    <name type="scientific">Dactylonectria estremocensis</name>
    <dbReference type="NCBI Taxonomy" id="1079267"/>
    <lineage>
        <taxon>Eukaryota</taxon>
        <taxon>Fungi</taxon>
        <taxon>Dikarya</taxon>
        <taxon>Ascomycota</taxon>
        <taxon>Pezizomycotina</taxon>
        <taxon>Sordariomycetes</taxon>
        <taxon>Hypocreomycetidae</taxon>
        <taxon>Hypocreales</taxon>
        <taxon>Nectriaceae</taxon>
        <taxon>Dactylonectria</taxon>
    </lineage>
</organism>
<sequence length="79" mass="8997">MKKAGKEIDTKNSEITHFRKENAILKVKLAAKEPTGRKTFKFNPNMAFPHIQDIIIARDEAEKQTIRLRKPAAAVLLII</sequence>
<dbReference type="Proteomes" id="UP000717696">
    <property type="component" value="Unassembled WGS sequence"/>
</dbReference>
<proteinExistence type="predicted"/>
<comment type="caution">
    <text evidence="1">The sequence shown here is derived from an EMBL/GenBank/DDBJ whole genome shotgun (WGS) entry which is preliminary data.</text>
</comment>
<dbReference type="EMBL" id="JAGMUU010000065">
    <property type="protein sequence ID" value="KAH7110227.1"/>
    <property type="molecule type" value="Genomic_DNA"/>
</dbReference>
<name>A0A9P9D0F4_9HYPO</name>
<evidence type="ECO:0000313" key="1">
    <source>
        <dbReference type="EMBL" id="KAH7110227.1"/>
    </source>
</evidence>
<evidence type="ECO:0000313" key="2">
    <source>
        <dbReference type="Proteomes" id="UP000717696"/>
    </source>
</evidence>
<accession>A0A9P9D0F4</accession>